<sequence length="111" mass="12314">MTTAGPMSRWAGTWLTSSRSLPVIQWFGASKWVPVCSPVWKLFQYQAGPFSSYSLMSSSWKVAVWPNSGGKPRIGVPEWRGDVRSMTSTEPSTRAAAKPERSAMCSSFHRV</sequence>
<protein>
    <submittedName>
        <fullName evidence="2">Unannotated protein</fullName>
    </submittedName>
</protein>
<gene>
    <name evidence="2" type="ORF">UFOPK3772_02500</name>
</gene>
<dbReference type="EMBL" id="CAFBNE010000097">
    <property type="protein sequence ID" value="CAB4964364.1"/>
    <property type="molecule type" value="Genomic_DNA"/>
</dbReference>
<name>A0A6J7LF29_9ZZZZ</name>
<evidence type="ECO:0000313" key="2">
    <source>
        <dbReference type="EMBL" id="CAB4964364.1"/>
    </source>
</evidence>
<organism evidence="2">
    <name type="scientific">freshwater metagenome</name>
    <dbReference type="NCBI Taxonomy" id="449393"/>
    <lineage>
        <taxon>unclassified sequences</taxon>
        <taxon>metagenomes</taxon>
        <taxon>ecological metagenomes</taxon>
    </lineage>
</organism>
<accession>A0A6J7LF29</accession>
<feature type="region of interest" description="Disordered" evidence="1">
    <location>
        <begin position="83"/>
        <end position="111"/>
    </location>
</feature>
<dbReference type="AlphaFoldDB" id="A0A6J7LF29"/>
<reference evidence="2" key="1">
    <citation type="submission" date="2020-05" db="EMBL/GenBank/DDBJ databases">
        <authorList>
            <person name="Chiriac C."/>
            <person name="Salcher M."/>
            <person name="Ghai R."/>
            <person name="Kavagutti S V."/>
        </authorList>
    </citation>
    <scope>NUCLEOTIDE SEQUENCE</scope>
</reference>
<proteinExistence type="predicted"/>
<evidence type="ECO:0000256" key="1">
    <source>
        <dbReference type="SAM" id="MobiDB-lite"/>
    </source>
</evidence>